<dbReference type="Proteomes" id="UP000006906">
    <property type="component" value="Chromosome 2"/>
</dbReference>
<dbReference type="AlphaFoldDB" id="A0A2K3E3P3"/>
<dbReference type="ExpressionAtlas" id="A0A2K3E3P3">
    <property type="expression patterns" value="baseline"/>
</dbReference>
<dbReference type="InterPro" id="IPR011009">
    <property type="entry name" value="Kinase-like_dom_sf"/>
</dbReference>
<dbReference type="OrthoDB" id="2438138at2759"/>
<evidence type="ECO:0008006" key="3">
    <source>
        <dbReference type="Google" id="ProtNLM"/>
    </source>
</evidence>
<protein>
    <recommendedName>
        <fullName evidence="3">Protein kinase domain-containing protein</fullName>
    </recommendedName>
</protein>
<keyword evidence="2" id="KW-1185">Reference proteome</keyword>
<evidence type="ECO:0000313" key="1">
    <source>
        <dbReference type="EMBL" id="PNW87357.1"/>
    </source>
</evidence>
<name>A0A2K3E3P3_CHLRE</name>
<dbReference type="PaxDb" id="3055-EDO96907"/>
<proteinExistence type="predicted"/>
<sequence>MVSKKEVAAAFLVAAEALGVEGEELGDLSACLASLSEDELAFFPKGDNKAIIKFARSACAKASAAGPGVGSAAGPDTSTTFIRDVLLAQPANVMNLFSVSQAGLDQPLGAKLPVSSWALQALGSGDQTDDHELSKYVELQPQLTVAKNAHRLSLITAAALTGLFGQQEGSEMMNTIRIGALVDTPLNFAAKSLGLPFRIDRNTADQPGATARLLRPDFLFWLRNILLFKGEEKAASAEHETAIAELKSKMATAWNPALLPGVSLPCMFAYAAAGSQVQFFAVTSRDGAVEATPVSDCLHIDTPLGRIKVVHHTFKVLQAVAAYAPSAPDLSIALGQVSKALTLNGSFLSSVTVFPDFIRKHVNLSQLQGGVLDHRALVAMYHAIGHVRCLNLVRLRGDGGVSLQDDGTTVLHLEPLGLPLGLTGRQAVEREGSLRDAVRGVLTALVVLHDAGYVHRDIRWPNVIRLPGVAAAAASSSSDVYVLIDLEHAAPADCPLDCRQPPYRLPTWLGSHILDQATGRFTCESDLCLVAEALMSHLPFTLSDSGQRLREQLATRKLPNARVVLEHEWLLAASP</sequence>
<reference evidence="1 2" key="1">
    <citation type="journal article" date="2007" name="Science">
        <title>The Chlamydomonas genome reveals the evolution of key animal and plant functions.</title>
        <authorList>
            <person name="Merchant S.S."/>
            <person name="Prochnik S.E."/>
            <person name="Vallon O."/>
            <person name="Harris E.H."/>
            <person name="Karpowicz S.J."/>
            <person name="Witman G.B."/>
            <person name="Terry A."/>
            <person name="Salamov A."/>
            <person name="Fritz-Laylin L.K."/>
            <person name="Marechal-Drouard L."/>
            <person name="Marshall W.F."/>
            <person name="Qu L.H."/>
            <person name="Nelson D.R."/>
            <person name="Sanderfoot A.A."/>
            <person name="Spalding M.H."/>
            <person name="Kapitonov V.V."/>
            <person name="Ren Q."/>
            <person name="Ferris P."/>
            <person name="Lindquist E."/>
            <person name="Shapiro H."/>
            <person name="Lucas S.M."/>
            <person name="Grimwood J."/>
            <person name="Schmutz J."/>
            <person name="Cardol P."/>
            <person name="Cerutti H."/>
            <person name="Chanfreau G."/>
            <person name="Chen C.L."/>
            <person name="Cognat V."/>
            <person name="Croft M.T."/>
            <person name="Dent R."/>
            <person name="Dutcher S."/>
            <person name="Fernandez E."/>
            <person name="Fukuzawa H."/>
            <person name="Gonzalez-Ballester D."/>
            <person name="Gonzalez-Halphen D."/>
            <person name="Hallmann A."/>
            <person name="Hanikenne M."/>
            <person name="Hippler M."/>
            <person name="Inwood W."/>
            <person name="Jabbari K."/>
            <person name="Kalanon M."/>
            <person name="Kuras R."/>
            <person name="Lefebvre P.A."/>
            <person name="Lemaire S.D."/>
            <person name="Lobanov A.V."/>
            <person name="Lohr M."/>
            <person name="Manuell A."/>
            <person name="Meier I."/>
            <person name="Mets L."/>
            <person name="Mittag M."/>
            <person name="Mittelmeier T."/>
            <person name="Moroney J.V."/>
            <person name="Moseley J."/>
            <person name="Napoli C."/>
            <person name="Nedelcu A.M."/>
            <person name="Niyogi K."/>
            <person name="Novoselov S.V."/>
            <person name="Paulsen I.T."/>
            <person name="Pazour G."/>
            <person name="Purton S."/>
            <person name="Ral J.P."/>
            <person name="Riano-Pachon D.M."/>
            <person name="Riekhof W."/>
            <person name="Rymarquis L."/>
            <person name="Schroda M."/>
            <person name="Stern D."/>
            <person name="Umen J."/>
            <person name="Willows R."/>
            <person name="Wilson N."/>
            <person name="Zimmer S.L."/>
            <person name="Allmer J."/>
            <person name="Balk J."/>
            <person name="Bisova K."/>
            <person name="Chen C.J."/>
            <person name="Elias M."/>
            <person name="Gendler K."/>
            <person name="Hauser C."/>
            <person name="Lamb M.R."/>
            <person name="Ledford H."/>
            <person name="Long J.C."/>
            <person name="Minagawa J."/>
            <person name="Page M.D."/>
            <person name="Pan J."/>
            <person name="Pootakham W."/>
            <person name="Roje S."/>
            <person name="Rose A."/>
            <person name="Stahlberg E."/>
            <person name="Terauchi A.M."/>
            <person name="Yang P."/>
            <person name="Ball S."/>
            <person name="Bowler C."/>
            <person name="Dieckmann C.L."/>
            <person name="Gladyshev V.N."/>
            <person name="Green P."/>
            <person name="Jorgensen R."/>
            <person name="Mayfield S."/>
            <person name="Mueller-Roeber B."/>
            <person name="Rajamani S."/>
            <person name="Sayre R.T."/>
            <person name="Brokstein P."/>
            <person name="Dubchak I."/>
            <person name="Goodstein D."/>
            <person name="Hornick L."/>
            <person name="Huang Y.W."/>
            <person name="Jhaveri J."/>
            <person name="Luo Y."/>
            <person name="Martinez D."/>
            <person name="Ngau W.C."/>
            <person name="Otillar B."/>
            <person name="Poliakov A."/>
            <person name="Porter A."/>
            <person name="Szajkowski L."/>
            <person name="Werner G."/>
            <person name="Zhou K."/>
            <person name="Grigoriev I.V."/>
            <person name="Rokhsar D.S."/>
            <person name="Grossman A.R."/>
        </authorList>
    </citation>
    <scope>NUCLEOTIDE SEQUENCE [LARGE SCALE GENOMIC DNA]</scope>
    <source>
        <strain evidence="2">CC-503</strain>
    </source>
</reference>
<dbReference type="Gene3D" id="1.10.510.10">
    <property type="entry name" value="Transferase(Phosphotransferase) domain 1"/>
    <property type="match status" value="1"/>
</dbReference>
<organism evidence="1 2">
    <name type="scientific">Chlamydomonas reinhardtii</name>
    <name type="common">Chlamydomonas smithii</name>
    <dbReference type="NCBI Taxonomy" id="3055"/>
    <lineage>
        <taxon>Eukaryota</taxon>
        <taxon>Viridiplantae</taxon>
        <taxon>Chlorophyta</taxon>
        <taxon>core chlorophytes</taxon>
        <taxon>Chlorophyceae</taxon>
        <taxon>CS clade</taxon>
        <taxon>Chlamydomonadales</taxon>
        <taxon>Chlamydomonadaceae</taxon>
        <taxon>Chlamydomonas</taxon>
    </lineage>
</organism>
<accession>A0A2K3E3P3</accession>
<dbReference type="InParanoid" id="A0A2K3E3P3"/>
<dbReference type="KEGG" id="cre:CHLRE_02g119500v5"/>
<dbReference type="EMBL" id="CM008963">
    <property type="protein sequence ID" value="PNW87357.1"/>
    <property type="molecule type" value="Genomic_DNA"/>
</dbReference>
<gene>
    <name evidence="1" type="ORF">CHLRE_02g119500v5</name>
</gene>
<dbReference type="Gramene" id="PNW87357">
    <property type="protein sequence ID" value="PNW87357"/>
    <property type="gene ID" value="CHLRE_02g119500v5"/>
</dbReference>
<evidence type="ECO:0000313" key="2">
    <source>
        <dbReference type="Proteomes" id="UP000006906"/>
    </source>
</evidence>
<dbReference type="GeneID" id="5727983"/>
<dbReference type="RefSeq" id="XP_042927665.1">
    <property type="nucleotide sequence ID" value="XM_043060031.1"/>
</dbReference>
<dbReference type="SUPFAM" id="SSF56112">
    <property type="entry name" value="Protein kinase-like (PK-like)"/>
    <property type="match status" value="1"/>
</dbReference>